<sequence>MELGSTVTDLEFEEDLQRQPYNFKYWARYLEFKHAAPAKVRNLLHERALRCLPGSYKFWFQYLQERMAQVQNRSIDDPAWEAVNNTFERALVFMNKMPRIWVEYCQFLLKQYKTTKSRQALDRALRSLPITQHERIWKIYLRFINQEFIPVETAIRGWKRYLQLEPYQVEDFIDYLESKGKWLEVINQLVKVLNDPDFVSTKGKTKHELWVKLCSLLSKQTEDHMLDNNLRTETIIRSGIKKFPAEVGQLWCALADFHIRLGRFEVARDVYEEGITSVTTVKDFTQIYDAYAHFEENLLTAKVHQIGEDEEEDEEANQRPVDEDEEPAFTALMKVCGVALTKDEDIDMRATRLDHLFERRAELLNSVLLRQNPHNVHEWINRVKLFDKSPEKVVATYTEAIATVDPSRAVGKPHMLWVGFARYYEGLAKKVVRKDPKTDPIRLSRLIFEKAVKVEYKSVDDLATVWTEYAEFEVRQDNHAAAHKVLKRATVVNFTGAPNWKHDPNEPVSKRLWKSVKLWSFYVDVEESMGTVTSTIAVYDKIIELKVATPNMILNYATYLQEHKHWEDSFKAYEKGINLFSWPQVFDIWLSYLSAFMKRYKGTKLERLRDLFEQAVKEIPEEHAKKLYLMYAKAEEDFGLTKAAMAIYNRAVTAVRVGQRVHIYNQWIKKATEYFGVTSTREIFEQAISSLTDKFVPGMCLKYAETELKLGEVDRARALYIHTSQYVDPNNPVVSPDFWKTWHSFEVSYGNEETFREMLRIRRSVTATFGTDHASGSFTKGASLQDVKGEETSVSMPAAPSAEPAVVVDGPDFEMANYFQGSRPGYVFKMDTKGLGYYKDLVGWSGAPKVGEKRKRLGAMPGEEVTFTKPMNLEDLAKEGAQGEQVAAVVDDNEIDLDDIDDVGEVQVPDAVFGGLAKEAKKQKTG</sequence>
<dbReference type="FunFam" id="1.25.40.10:FF:000137">
    <property type="entry name" value="Pre-mRNA-splicing factor syf1"/>
    <property type="match status" value="1"/>
</dbReference>
<keyword evidence="3" id="KW-0507">mRNA processing</keyword>
<proteinExistence type="inferred from homology"/>
<name>A0A7S1J111_9EUGL</name>
<feature type="domain" description="Pre-mRNA-splicing factor SYF1 central HAT repeats" evidence="8">
    <location>
        <begin position="169"/>
        <end position="404"/>
    </location>
</feature>
<dbReference type="InterPro" id="IPR055433">
    <property type="entry name" value="HAT_Syf1-like_N"/>
</dbReference>
<evidence type="ECO:0000313" key="11">
    <source>
        <dbReference type="EMBL" id="CAD9028682.1"/>
    </source>
</evidence>
<keyword evidence="4" id="KW-0747">Spliceosome</keyword>
<evidence type="ECO:0000259" key="8">
    <source>
        <dbReference type="Pfam" id="PF23220"/>
    </source>
</evidence>
<organism evidence="11">
    <name type="scientific">Eutreptiella gymnastica</name>
    <dbReference type="NCBI Taxonomy" id="73025"/>
    <lineage>
        <taxon>Eukaryota</taxon>
        <taxon>Discoba</taxon>
        <taxon>Euglenozoa</taxon>
        <taxon>Euglenida</taxon>
        <taxon>Spirocuta</taxon>
        <taxon>Euglenophyceae</taxon>
        <taxon>Eutreptiales</taxon>
        <taxon>Eutreptiaceae</taxon>
        <taxon>Eutreptiella</taxon>
    </lineage>
</organism>
<dbReference type="AlphaFoldDB" id="A0A7S1J111"/>
<evidence type="ECO:0000256" key="2">
    <source>
        <dbReference type="ARBA" id="ARBA00008644"/>
    </source>
</evidence>
<dbReference type="InterPro" id="IPR045075">
    <property type="entry name" value="Syf1-like"/>
</dbReference>
<dbReference type="InterPro" id="IPR003107">
    <property type="entry name" value="HAT"/>
</dbReference>
<dbReference type="InterPro" id="IPR055430">
    <property type="entry name" value="HAT_Syf1_CNRKL1_C"/>
</dbReference>
<keyword evidence="5" id="KW-0677">Repeat</keyword>
<dbReference type="InterPro" id="IPR011990">
    <property type="entry name" value="TPR-like_helical_dom_sf"/>
</dbReference>
<evidence type="ECO:0000256" key="5">
    <source>
        <dbReference type="ARBA" id="ARBA00022737"/>
    </source>
</evidence>
<protein>
    <recommendedName>
        <fullName evidence="12">Suppressor of forked domain-containing protein</fullName>
    </recommendedName>
</protein>
<dbReference type="Pfam" id="PF23231">
    <property type="entry name" value="HAT_Syf1_CNRKL1_C"/>
    <property type="match status" value="1"/>
</dbReference>
<evidence type="ECO:0000256" key="7">
    <source>
        <dbReference type="ARBA" id="ARBA00023242"/>
    </source>
</evidence>
<dbReference type="PANTHER" id="PTHR11246:SF5">
    <property type="entry name" value="PRE-MRNA-SPLICING FACTOR SYF1"/>
    <property type="match status" value="1"/>
</dbReference>
<dbReference type="EMBL" id="HBGA01106918">
    <property type="protein sequence ID" value="CAD9028682.1"/>
    <property type="molecule type" value="Transcribed_RNA"/>
</dbReference>
<dbReference type="GO" id="GO:0000349">
    <property type="term" value="P:generation of catalytic spliceosome for first transesterification step"/>
    <property type="evidence" value="ECO:0007669"/>
    <property type="project" value="TreeGrafter"/>
</dbReference>
<comment type="similarity">
    <text evidence="2">Belongs to the crooked-neck family.</text>
</comment>
<dbReference type="InterPro" id="IPR056350">
    <property type="entry name" value="HAT_Syf1_central"/>
</dbReference>
<dbReference type="GO" id="GO:0071007">
    <property type="term" value="C:U2-type catalytic step 2 spliceosome"/>
    <property type="evidence" value="ECO:0007669"/>
    <property type="project" value="TreeGrafter"/>
</dbReference>
<dbReference type="FunFam" id="1.25.40.10:FF:000023">
    <property type="entry name" value="Pre-mRNA-splicing factor SYF1"/>
    <property type="match status" value="1"/>
</dbReference>
<gene>
    <name evidence="11" type="ORF">EGYM00392_LOCUS39817</name>
</gene>
<keyword evidence="7" id="KW-0539">Nucleus</keyword>
<evidence type="ECO:0000256" key="1">
    <source>
        <dbReference type="ARBA" id="ARBA00004123"/>
    </source>
</evidence>
<dbReference type="Gene3D" id="1.25.40.10">
    <property type="entry name" value="Tetratricopeptide repeat domain"/>
    <property type="match status" value="4"/>
</dbReference>
<keyword evidence="6" id="KW-0508">mRNA splicing</keyword>
<evidence type="ECO:0000259" key="10">
    <source>
        <dbReference type="Pfam" id="PF23233"/>
    </source>
</evidence>
<reference evidence="11" key="1">
    <citation type="submission" date="2021-01" db="EMBL/GenBank/DDBJ databases">
        <authorList>
            <person name="Corre E."/>
            <person name="Pelletier E."/>
            <person name="Niang G."/>
            <person name="Scheremetjew M."/>
            <person name="Finn R."/>
            <person name="Kale V."/>
            <person name="Holt S."/>
            <person name="Cochrane G."/>
            <person name="Meng A."/>
            <person name="Brown T."/>
            <person name="Cohen L."/>
        </authorList>
    </citation>
    <scope>NUCLEOTIDE SEQUENCE</scope>
    <source>
        <strain evidence="11">NIES-381</strain>
    </source>
</reference>
<comment type="subcellular location">
    <subcellularLocation>
        <location evidence="1">Nucleus</location>
    </subcellularLocation>
</comment>
<evidence type="ECO:0000256" key="6">
    <source>
        <dbReference type="ARBA" id="ARBA00023187"/>
    </source>
</evidence>
<feature type="domain" description="Pre-mRNA-splicing factor Syf1-like N-terminal HAT-repeats" evidence="10">
    <location>
        <begin position="9"/>
        <end position="166"/>
    </location>
</feature>
<dbReference type="SUPFAM" id="SSF48452">
    <property type="entry name" value="TPR-like"/>
    <property type="match status" value="4"/>
</dbReference>
<evidence type="ECO:0000256" key="3">
    <source>
        <dbReference type="ARBA" id="ARBA00022664"/>
    </source>
</evidence>
<dbReference type="GO" id="GO:0000974">
    <property type="term" value="C:Prp19 complex"/>
    <property type="evidence" value="ECO:0007669"/>
    <property type="project" value="TreeGrafter"/>
</dbReference>
<dbReference type="GO" id="GO:0071014">
    <property type="term" value="C:post-mRNA release spliceosomal complex"/>
    <property type="evidence" value="ECO:0007669"/>
    <property type="project" value="TreeGrafter"/>
</dbReference>
<dbReference type="Pfam" id="PF23233">
    <property type="entry name" value="HAT_Syf1_CNRKL1_N"/>
    <property type="match status" value="1"/>
</dbReference>
<dbReference type="Pfam" id="PF23220">
    <property type="entry name" value="HAT_Syf1_M"/>
    <property type="match status" value="1"/>
</dbReference>
<evidence type="ECO:0000259" key="9">
    <source>
        <dbReference type="Pfam" id="PF23231"/>
    </source>
</evidence>
<dbReference type="FunFam" id="1.25.40.10:FF:000182">
    <property type="entry name" value="Pre-mRNA-splicing factor SYF1"/>
    <property type="match status" value="1"/>
</dbReference>
<evidence type="ECO:0008006" key="12">
    <source>
        <dbReference type="Google" id="ProtNLM"/>
    </source>
</evidence>
<dbReference type="SMART" id="SM00386">
    <property type="entry name" value="HAT"/>
    <property type="match status" value="11"/>
</dbReference>
<dbReference type="PANTHER" id="PTHR11246">
    <property type="entry name" value="PRE-MRNA SPLICING FACTOR"/>
    <property type="match status" value="1"/>
</dbReference>
<accession>A0A7S1J111</accession>
<feature type="domain" description="Pre-mRNA-splicing factor Syf1/CRNKL1-like C-terminal HAT-repeats" evidence="9">
    <location>
        <begin position="406"/>
        <end position="775"/>
    </location>
</feature>
<evidence type="ECO:0000256" key="4">
    <source>
        <dbReference type="ARBA" id="ARBA00022728"/>
    </source>
</evidence>